<evidence type="ECO:0000256" key="4">
    <source>
        <dbReference type="ARBA" id="ARBA00022764"/>
    </source>
</evidence>
<gene>
    <name evidence="6" type="ORF">MNBD_GAMMA10-951</name>
</gene>
<organism evidence="6">
    <name type="scientific">hydrothermal vent metagenome</name>
    <dbReference type="NCBI Taxonomy" id="652676"/>
    <lineage>
        <taxon>unclassified sequences</taxon>
        <taxon>metagenomes</taxon>
        <taxon>ecological metagenomes</taxon>
    </lineage>
</organism>
<dbReference type="Pfam" id="PF07676">
    <property type="entry name" value="PD40"/>
    <property type="match status" value="4"/>
</dbReference>
<dbReference type="NCBIfam" id="TIGR02800">
    <property type="entry name" value="propeller_TolB"/>
    <property type="match status" value="1"/>
</dbReference>
<evidence type="ECO:0000256" key="2">
    <source>
        <dbReference type="ARBA" id="ARBA00009820"/>
    </source>
</evidence>
<dbReference type="SUPFAM" id="SSF52964">
    <property type="entry name" value="TolB, N-terminal domain"/>
    <property type="match status" value="1"/>
</dbReference>
<reference evidence="6" key="1">
    <citation type="submission" date="2018-06" db="EMBL/GenBank/DDBJ databases">
        <authorList>
            <person name="Zhirakovskaya E."/>
        </authorList>
    </citation>
    <scope>NUCLEOTIDE SEQUENCE</scope>
</reference>
<dbReference type="PANTHER" id="PTHR36842:SF1">
    <property type="entry name" value="PROTEIN TOLB"/>
    <property type="match status" value="1"/>
</dbReference>
<proteinExistence type="inferred from homology"/>
<feature type="domain" description="TolB N-terminal" evidence="5">
    <location>
        <begin position="32"/>
        <end position="141"/>
    </location>
</feature>
<evidence type="ECO:0000313" key="6">
    <source>
        <dbReference type="EMBL" id="VAW65215.1"/>
    </source>
</evidence>
<dbReference type="GO" id="GO:0042597">
    <property type="term" value="C:periplasmic space"/>
    <property type="evidence" value="ECO:0007669"/>
    <property type="project" value="UniProtKB-SubCell"/>
</dbReference>
<protein>
    <submittedName>
        <fullName evidence="6">Tol-Pal system beta propeller repeat protein TolB</fullName>
    </submittedName>
</protein>
<keyword evidence="3" id="KW-0732">Signal</keyword>
<evidence type="ECO:0000256" key="1">
    <source>
        <dbReference type="ARBA" id="ARBA00004418"/>
    </source>
</evidence>
<evidence type="ECO:0000259" key="5">
    <source>
        <dbReference type="Pfam" id="PF04052"/>
    </source>
</evidence>
<dbReference type="PANTHER" id="PTHR36842">
    <property type="entry name" value="PROTEIN TOLB HOMOLOG"/>
    <property type="match status" value="1"/>
</dbReference>
<dbReference type="GO" id="GO:0017038">
    <property type="term" value="P:protein import"/>
    <property type="evidence" value="ECO:0007669"/>
    <property type="project" value="InterPro"/>
</dbReference>
<keyword evidence="4" id="KW-0574">Periplasm</keyword>
<dbReference type="Gene3D" id="2.120.10.30">
    <property type="entry name" value="TolB, C-terminal domain"/>
    <property type="match status" value="1"/>
</dbReference>
<dbReference type="InterPro" id="IPR011659">
    <property type="entry name" value="WD40"/>
</dbReference>
<dbReference type="Gene3D" id="3.40.50.10070">
    <property type="entry name" value="TolB, N-terminal domain"/>
    <property type="match status" value="1"/>
</dbReference>
<sequence>MRIFLHRYLLMFLLWMFLLMQAVLPGVVQSALRIEITKGADSAVPIAIVPFQIIGKTAQNASKVSINASDIVAADLRRSGKFSPVKQNKLLARPKDINEVNYKLWRVSGIDHLVIGKLNIIRPNHYEISFRLLDVFKGTQVLGFQFSATDQTLRSVSHHISDLIYEEITGQKGAFDTKIAYVTVLRKQGTQPSYKLQVADTDGYKPQTVLNSTQPIMSPSWSPDGSKLVYVSFEKHRPEIYVQNLFNQQRTKVTSFDGINGAPVWSPNGKKLALTLSKGGANPDIYIMDVASKKLRQLTKHWGIDTEPAWTPDGSELLFTSSRAGNPHIYRMPVSGGTPKRVTFEGKYNVSAQVSTDGRTMVFVQGAGNVFKIASMDLQTGFVQLLTDGPLDESPSFAPNGSMILYATTDKFKGVLAAVSTDGRFQQKLVLSEGGVREPAWGPFKADF</sequence>
<comment type="similarity">
    <text evidence="2">Belongs to the TolB family.</text>
</comment>
<dbReference type="HAMAP" id="MF_00671">
    <property type="entry name" value="TolB"/>
    <property type="match status" value="1"/>
</dbReference>
<dbReference type="InterPro" id="IPR014167">
    <property type="entry name" value="Tol-Pal_TolB"/>
</dbReference>
<name>A0A3B0XA96_9ZZZZ</name>
<evidence type="ECO:0000256" key="3">
    <source>
        <dbReference type="ARBA" id="ARBA00022729"/>
    </source>
</evidence>
<dbReference type="InterPro" id="IPR007195">
    <property type="entry name" value="TolB_N"/>
</dbReference>
<accession>A0A3B0XA96</accession>
<comment type="subcellular location">
    <subcellularLocation>
        <location evidence="1">Periplasm</location>
    </subcellularLocation>
</comment>
<dbReference type="InterPro" id="IPR011042">
    <property type="entry name" value="6-blade_b-propeller_TolB-like"/>
</dbReference>
<dbReference type="EMBL" id="UOFJ01000170">
    <property type="protein sequence ID" value="VAW65215.1"/>
    <property type="molecule type" value="Genomic_DNA"/>
</dbReference>
<dbReference type="AlphaFoldDB" id="A0A3B0XA96"/>
<dbReference type="Pfam" id="PF04052">
    <property type="entry name" value="TolB_N"/>
    <property type="match status" value="1"/>
</dbReference>
<dbReference type="SUPFAM" id="SSF69304">
    <property type="entry name" value="Tricorn protease N-terminal domain"/>
    <property type="match status" value="1"/>
</dbReference>